<gene>
    <name evidence="3" type="ORF">THAOC_10776</name>
</gene>
<feature type="non-terminal residue" evidence="3">
    <location>
        <position position="1"/>
    </location>
</feature>
<name>K0T401_THAOC</name>
<evidence type="ECO:0000313" key="3">
    <source>
        <dbReference type="EMBL" id="EJK68086.1"/>
    </source>
</evidence>
<evidence type="ECO:0000256" key="2">
    <source>
        <dbReference type="SAM" id="SignalP"/>
    </source>
</evidence>
<protein>
    <submittedName>
        <fullName evidence="3">Uncharacterized protein</fullName>
    </submittedName>
</protein>
<accession>K0T401</accession>
<reference evidence="3 4" key="1">
    <citation type="journal article" date="2012" name="Genome Biol.">
        <title>Genome and low-iron response of an oceanic diatom adapted to chronic iron limitation.</title>
        <authorList>
            <person name="Lommer M."/>
            <person name="Specht M."/>
            <person name="Roy A.S."/>
            <person name="Kraemer L."/>
            <person name="Andreson R."/>
            <person name="Gutowska M.A."/>
            <person name="Wolf J."/>
            <person name="Bergner S.V."/>
            <person name="Schilhabel M.B."/>
            <person name="Klostermeier U.C."/>
            <person name="Beiko R.G."/>
            <person name="Rosenstiel P."/>
            <person name="Hippler M."/>
            <person name="Laroche J."/>
        </authorList>
    </citation>
    <scope>NUCLEOTIDE SEQUENCE [LARGE SCALE GENOMIC DNA]</scope>
    <source>
        <strain evidence="3 4">CCMP1005</strain>
    </source>
</reference>
<dbReference type="EMBL" id="AGNL01012102">
    <property type="protein sequence ID" value="EJK68086.1"/>
    <property type="molecule type" value="Genomic_DNA"/>
</dbReference>
<comment type="caution">
    <text evidence="3">The sequence shown here is derived from an EMBL/GenBank/DDBJ whole genome shotgun (WGS) entry which is preliminary data.</text>
</comment>
<evidence type="ECO:0000256" key="1">
    <source>
        <dbReference type="SAM" id="MobiDB-lite"/>
    </source>
</evidence>
<dbReference type="Proteomes" id="UP000266841">
    <property type="component" value="Unassembled WGS sequence"/>
</dbReference>
<keyword evidence="2" id="KW-0732">Signal</keyword>
<sequence length="379" mass="41406">VGTILWLAILTFRSKLGWVTNIDIGQQTRNCFLGFLVNTPTHNSNASSNIPTFRTLAGQCFAVRVSVLVLCIECGLHLSKSRRAKTTYNTRVAKKSTSQLNIKPSTSDYRDRVLRAILRRLDVDVAYPPDQVHAASLLEDNPEGSVPAVRPARVVLSLHEETGVYLAVRVAHGAHQPLSAVLDVEVVRGERGPVLERAQSAPPGVRAPDRAPLDGVPRQGPVEPGARVAPPACVVAGAKRREVLGRPGHGLPEQAYDQPLRLLVLRELDVQVHLARYPRRGDARVDRRRLGVDDIGRAVRRDGPSPERGRHDPGGRHESLQEPPPALGVAVVGLGGGVPPIVEYGHADITQLCRWCGDLDFCPRRDVKRAPAEEHAYEQ</sequence>
<organism evidence="3 4">
    <name type="scientific">Thalassiosira oceanica</name>
    <name type="common">Marine diatom</name>
    <dbReference type="NCBI Taxonomy" id="159749"/>
    <lineage>
        <taxon>Eukaryota</taxon>
        <taxon>Sar</taxon>
        <taxon>Stramenopiles</taxon>
        <taxon>Ochrophyta</taxon>
        <taxon>Bacillariophyta</taxon>
        <taxon>Coscinodiscophyceae</taxon>
        <taxon>Thalassiosirophycidae</taxon>
        <taxon>Thalassiosirales</taxon>
        <taxon>Thalassiosiraceae</taxon>
        <taxon>Thalassiosira</taxon>
    </lineage>
</organism>
<dbReference type="AlphaFoldDB" id="K0T401"/>
<proteinExistence type="predicted"/>
<feature type="signal peptide" evidence="2">
    <location>
        <begin position="1"/>
        <end position="19"/>
    </location>
</feature>
<keyword evidence="4" id="KW-1185">Reference proteome</keyword>
<feature type="compositionally biased region" description="Basic and acidic residues" evidence="1">
    <location>
        <begin position="295"/>
        <end position="320"/>
    </location>
</feature>
<feature type="region of interest" description="Disordered" evidence="1">
    <location>
        <begin position="295"/>
        <end position="328"/>
    </location>
</feature>
<evidence type="ECO:0000313" key="4">
    <source>
        <dbReference type="Proteomes" id="UP000266841"/>
    </source>
</evidence>
<feature type="chain" id="PRO_5003837673" evidence="2">
    <location>
        <begin position="20"/>
        <end position="379"/>
    </location>
</feature>